<evidence type="ECO:0000313" key="4">
    <source>
        <dbReference type="EMBL" id="KII73128.1"/>
    </source>
</evidence>
<comment type="similarity">
    <text evidence="2">Belongs to the metallo-dependent hydrolases superfamily.</text>
</comment>
<evidence type="ECO:0000256" key="2">
    <source>
        <dbReference type="RuleBase" id="RU366045"/>
    </source>
</evidence>
<keyword evidence="1 2" id="KW-0456">Lyase</keyword>
<reference evidence="4 5" key="1">
    <citation type="journal article" date="2014" name="Genome Biol. Evol.">
        <title>The genome of the myxosporean Thelohanellus kitauei shows adaptations to nutrient acquisition within its fish host.</title>
        <authorList>
            <person name="Yang Y."/>
            <person name="Xiong J."/>
            <person name="Zhou Z."/>
            <person name="Huo F."/>
            <person name="Miao W."/>
            <person name="Ran C."/>
            <person name="Liu Y."/>
            <person name="Zhang J."/>
            <person name="Feng J."/>
            <person name="Wang M."/>
            <person name="Wang M."/>
            <person name="Wang L."/>
            <person name="Yao B."/>
        </authorList>
    </citation>
    <scope>NUCLEOTIDE SEQUENCE [LARGE SCALE GENOMIC DNA]</scope>
    <source>
        <strain evidence="4">Wuqing</strain>
    </source>
</reference>
<dbReference type="GO" id="GO:0019748">
    <property type="term" value="P:secondary metabolic process"/>
    <property type="evidence" value="ECO:0007669"/>
    <property type="project" value="TreeGrafter"/>
</dbReference>
<evidence type="ECO:0000313" key="5">
    <source>
        <dbReference type="Proteomes" id="UP000031668"/>
    </source>
</evidence>
<dbReference type="PANTHER" id="PTHR21240:SF31">
    <property type="entry name" value="AMIDOHYDROLASE FAMILY PROTEIN (AFU_ORTHOLOGUE AFUA_7G05840)"/>
    <property type="match status" value="1"/>
</dbReference>
<keyword evidence="2" id="KW-0210">Decarboxylase</keyword>
<dbReference type="Pfam" id="PF04909">
    <property type="entry name" value="Amidohydro_2"/>
    <property type="match status" value="1"/>
</dbReference>
<gene>
    <name evidence="4" type="ORF">RF11_03246</name>
</gene>
<feature type="domain" description="Amidohydrolase-related" evidence="3">
    <location>
        <begin position="37"/>
        <end position="330"/>
    </location>
</feature>
<dbReference type="InterPro" id="IPR032466">
    <property type="entry name" value="Metal_Hydrolase"/>
</dbReference>
<dbReference type="AlphaFoldDB" id="A0A0C2JUQ5"/>
<keyword evidence="5" id="KW-1185">Reference proteome</keyword>
<protein>
    <recommendedName>
        <fullName evidence="2">2-amino-3-carboxymuconate-6-semialdehyde decarboxylase</fullName>
        <ecNumber evidence="2">4.1.1.45</ecNumber>
    </recommendedName>
    <alternativeName>
        <fullName evidence="2">Picolinate carboxylase</fullName>
    </alternativeName>
</protein>
<proteinExistence type="inferred from homology"/>
<comment type="catalytic activity">
    <reaction evidence="2">
        <text>2-amino-3-carboxymuconate 6-semialdehyde + H(+) = 2-aminomuconate 6-semialdehyde + CO2</text>
        <dbReference type="Rhea" id="RHEA:16557"/>
        <dbReference type="ChEBI" id="CHEBI:15378"/>
        <dbReference type="ChEBI" id="CHEBI:16526"/>
        <dbReference type="ChEBI" id="CHEBI:77634"/>
        <dbReference type="ChEBI" id="CHEBI:77803"/>
        <dbReference type="EC" id="4.1.1.45"/>
    </reaction>
</comment>
<evidence type="ECO:0000256" key="1">
    <source>
        <dbReference type="ARBA" id="ARBA00023239"/>
    </source>
</evidence>
<dbReference type="InterPro" id="IPR032465">
    <property type="entry name" value="ACMSD"/>
</dbReference>
<dbReference type="UniPathway" id="UPA00270"/>
<sequence>MRGKIALEEHVSTPKNNSLWDATGEASRNGSEYMQDVERRLLDRSYQLNEMAQRNIDHVILSLTSPGAQSILDKATAVSFARETNDYIIENYVKPNPDKFSAFATLALQNPEAAAEELDRAVKKLGMKGALINGYTNVQDSEHGLYLDDESMLVFWDKVNELNVPVYLHPREPLEGAARGIYTGYESLIGSAWGFAQETAVHAIRLMMSGLFDRYPNLNLVLGHLGEGLVHMLPRTQHRLYRQRFGCGLGKAEKPLMHYLQNNFIVTTSGHFNTYSLQNALDIMGPDRVMFSVDYPYEDIHQACDWFDPLEMDTELKDKIAWGNASRVFNIK</sequence>
<comment type="function">
    <text evidence="2">Converts alpha-amino-beta-carboxymuconate-epsilon-semialdehyde (ACMS) to alpha-aminomuconate semialdehyde (AMS).</text>
</comment>
<dbReference type="Gene3D" id="3.20.20.140">
    <property type="entry name" value="Metal-dependent hydrolases"/>
    <property type="match status" value="1"/>
</dbReference>
<organism evidence="4 5">
    <name type="scientific">Thelohanellus kitauei</name>
    <name type="common">Myxosporean</name>
    <dbReference type="NCBI Taxonomy" id="669202"/>
    <lineage>
        <taxon>Eukaryota</taxon>
        <taxon>Metazoa</taxon>
        <taxon>Cnidaria</taxon>
        <taxon>Myxozoa</taxon>
        <taxon>Myxosporea</taxon>
        <taxon>Bivalvulida</taxon>
        <taxon>Platysporina</taxon>
        <taxon>Myxobolidae</taxon>
        <taxon>Thelohanellus</taxon>
    </lineage>
</organism>
<accession>A0A0C2JUQ5</accession>
<dbReference type="EMBL" id="JWZT01000974">
    <property type="protein sequence ID" value="KII73128.1"/>
    <property type="molecule type" value="Genomic_DNA"/>
</dbReference>
<comment type="subunit">
    <text evidence="2">Monomer.</text>
</comment>
<dbReference type="GO" id="GO:0005829">
    <property type="term" value="C:cytosol"/>
    <property type="evidence" value="ECO:0007669"/>
    <property type="project" value="UniProtKB-UniRule"/>
</dbReference>
<dbReference type="PANTHER" id="PTHR21240">
    <property type="entry name" value="2-AMINO-3-CARBOXYLMUCONATE-6-SEMIALDEHYDE DECARBOXYLASE"/>
    <property type="match status" value="1"/>
</dbReference>
<evidence type="ECO:0000259" key="3">
    <source>
        <dbReference type="Pfam" id="PF04909"/>
    </source>
</evidence>
<dbReference type="GO" id="GO:0016787">
    <property type="term" value="F:hydrolase activity"/>
    <property type="evidence" value="ECO:0007669"/>
    <property type="project" value="InterPro"/>
</dbReference>
<dbReference type="EC" id="4.1.1.45" evidence="2"/>
<dbReference type="GO" id="GO:1904985">
    <property type="term" value="P:negative regulation of quinolinate biosynthetic process"/>
    <property type="evidence" value="ECO:0007669"/>
    <property type="project" value="UniProtKB-UniRule"/>
</dbReference>
<comment type="caution">
    <text evidence="4">The sequence shown here is derived from an EMBL/GenBank/DDBJ whole genome shotgun (WGS) entry which is preliminary data.</text>
</comment>
<dbReference type="SUPFAM" id="SSF51556">
    <property type="entry name" value="Metallo-dependent hydrolases"/>
    <property type="match status" value="1"/>
</dbReference>
<dbReference type="OrthoDB" id="191270at2759"/>
<name>A0A0C2JUQ5_THEKT</name>
<comment type="pathway">
    <text evidence="2">Secondary metabolite metabolism; quinolate metabolism.</text>
</comment>
<dbReference type="GO" id="GO:0001760">
    <property type="term" value="F:aminocarboxymuconate-semialdehyde decarboxylase activity"/>
    <property type="evidence" value="ECO:0007669"/>
    <property type="project" value="UniProtKB-UniRule"/>
</dbReference>
<dbReference type="Proteomes" id="UP000031668">
    <property type="component" value="Unassembled WGS sequence"/>
</dbReference>
<dbReference type="InterPro" id="IPR006680">
    <property type="entry name" value="Amidohydro-rel"/>
</dbReference>